<name>A0A7C8I742_9PLEO</name>
<dbReference type="InterPro" id="IPR051609">
    <property type="entry name" value="NmrA/Isoflavone_reductase-like"/>
</dbReference>
<dbReference type="EMBL" id="JAADJZ010000009">
    <property type="protein sequence ID" value="KAF2872328.1"/>
    <property type="molecule type" value="Genomic_DNA"/>
</dbReference>
<reference evidence="4 5" key="1">
    <citation type="submission" date="2020-01" db="EMBL/GenBank/DDBJ databases">
        <authorList>
            <consortium name="DOE Joint Genome Institute"/>
            <person name="Haridas S."/>
            <person name="Albert R."/>
            <person name="Binder M."/>
            <person name="Bloem J."/>
            <person name="Labutti K."/>
            <person name="Salamov A."/>
            <person name="Andreopoulos B."/>
            <person name="Baker S.E."/>
            <person name="Barry K."/>
            <person name="Bills G."/>
            <person name="Bluhm B.H."/>
            <person name="Cannon C."/>
            <person name="Castanera R."/>
            <person name="Culley D.E."/>
            <person name="Daum C."/>
            <person name="Ezra D."/>
            <person name="Gonzalez J.B."/>
            <person name="Henrissat B."/>
            <person name="Kuo A."/>
            <person name="Liang C."/>
            <person name="Lipzen A."/>
            <person name="Lutzoni F."/>
            <person name="Magnuson J."/>
            <person name="Mondo S."/>
            <person name="Nolan M."/>
            <person name="Ohm R."/>
            <person name="Pangilinan J."/>
            <person name="Park H.-J.H."/>
            <person name="Ramirez L."/>
            <person name="Alfaro M."/>
            <person name="Sun H."/>
            <person name="Tritt A."/>
            <person name="Yoshinaga Y."/>
            <person name="Zwiers L.-H.L."/>
            <person name="Turgeon B.G."/>
            <person name="Goodwin S.B."/>
            <person name="Spatafora J.W."/>
            <person name="Crous P.W."/>
            <person name="Grigoriev I.V."/>
        </authorList>
    </citation>
    <scope>NUCLEOTIDE SEQUENCE [LARGE SCALE GENOMIC DNA]</scope>
    <source>
        <strain evidence="4 5">CBS 611.86</strain>
    </source>
</reference>
<evidence type="ECO:0000256" key="2">
    <source>
        <dbReference type="ARBA" id="ARBA00023002"/>
    </source>
</evidence>
<dbReference type="Proteomes" id="UP000481861">
    <property type="component" value="Unassembled WGS sequence"/>
</dbReference>
<evidence type="ECO:0000313" key="4">
    <source>
        <dbReference type="EMBL" id="KAF2872328.1"/>
    </source>
</evidence>
<gene>
    <name evidence="4" type="ORF">BDV95DRAFT_518982</name>
</gene>
<dbReference type="PANTHER" id="PTHR47706:SF9">
    <property type="entry name" value="NMRA-LIKE DOMAIN-CONTAINING PROTEIN-RELATED"/>
    <property type="match status" value="1"/>
</dbReference>
<dbReference type="InterPro" id="IPR008030">
    <property type="entry name" value="NmrA-like"/>
</dbReference>
<keyword evidence="2" id="KW-0560">Oxidoreductase</keyword>
<dbReference type="Gene3D" id="3.40.50.720">
    <property type="entry name" value="NAD(P)-binding Rossmann-like Domain"/>
    <property type="match status" value="1"/>
</dbReference>
<evidence type="ECO:0000256" key="1">
    <source>
        <dbReference type="ARBA" id="ARBA00022857"/>
    </source>
</evidence>
<evidence type="ECO:0000313" key="5">
    <source>
        <dbReference type="Proteomes" id="UP000481861"/>
    </source>
</evidence>
<keyword evidence="1" id="KW-0521">NADP</keyword>
<dbReference type="AlphaFoldDB" id="A0A7C8I742"/>
<dbReference type="SUPFAM" id="SSF51735">
    <property type="entry name" value="NAD(P)-binding Rossmann-fold domains"/>
    <property type="match status" value="1"/>
</dbReference>
<dbReference type="InterPro" id="IPR045312">
    <property type="entry name" value="PCBER-like"/>
</dbReference>
<dbReference type="GO" id="GO:0016491">
    <property type="term" value="F:oxidoreductase activity"/>
    <property type="evidence" value="ECO:0007669"/>
    <property type="project" value="UniProtKB-KW"/>
</dbReference>
<evidence type="ECO:0000259" key="3">
    <source>
        <dbReference type="Pfam" id="PF05368"/>
    </source>
</evidence>
<dbReference type="OrthoDB" id="9984533at2759"/>
<comment type="caution">
    <text evidence="4">The sequence shown here is derived from an EMBL/GenBank/DDBJ whole genome shotgun (WGS) entry which is preliminary data.</text>
</comment>
<proteinExistence type="predicted"/>
<sequence>MSIQHVAVIGGTGTIGAPILAALKSCPSFSTISVLNRSTSTSTYPSTHVITIPSDLATPSLTALFKHHAIDALVIAIAGSHVDEQKRLIDAAFQAGVQRVIPAEFGSCDSADPRTCEVLPLMAGKKVVREYLEEVARRERPQGQGHGHGHGGRLTWTALVTGHFFDYGLTCGLLKFDVERRTAYLVDGGAVKFSASTLPFIADAVVRVLERPVETENRLLYVQSHYVTQLEVLAALEKVTGGPWERVQESSEEVLAVARPKMLEGEGEALEEVVAVWGIVASDWKGKHGFANEVLGLEEERLEETVRAVLGDRGK</sequence>
<organism evidence="4 5">
    <name type="scientific">Massariosphaeria phaeospora</name>
    <dbReference type="NCBI Taxonomy" id="100035"/>
    <lineage>
        <taxon>Eukaryota</taxon>
        <taxon>Fungi</taxon>
        <taxon>Dikarya</taxon>
        <taxon>Ascomycota</taxon>
        <taxon>Pezizomycotina</taxon>
        <taxon>Dothideomycetes</taxon>
        <taxon>Pleosporomycetidae</taxon>
        <taxon>Pleosporales</taxon>
        <taxon>Pleosporales incertae sedis</taxon>
        <taxon>Massariosphaeria</taxon>
    </lineage>
</organism>
<dbReference type="CDD" id="cd05259">
    <property type="entry name" value="PCBER_SDR_a"/>
    <property type="match status" value="1"/>
</dbReference>
<dbReference type="Pfam" id="PF05368">
    <property type="entry name" value="NmrA"/>
    <property type="match status" value="1"/>
</dbReference>
<feature type="domain" description="NmrA-like" evidence="3">
    <location>
        <begin position="4"/>
        <end position="136"/>
    </location>
</feature>
<dbReference type="PANTHER" id="PTHR47706">
    <property type="entry name" value="NMRA-LIKE FAMILY PROTEIN"/>
    <property type="match status" value="1"/>
</dbReference>
<accession>A0A7C8I742</accession>
<protein>
    <submittedName>
        <fullName evidence="4">Isoflavone reductase family protein</fullName>
    </submittedName>
</protein>
<keyword evidence="5" id="KW-1185">Reference proteome</keyword>
<dbReference type="InterPro" id="IPR036291">
    <property type="entry name" value="NAD(P)-bd_dom_sf"/>
</dbReference>
<dbReference type="Gene3D" id="3.90.25.10">
    <property type="entry name" value="UDP-galactose 4-epimerase, domain 1"/>
    <property type="match status" value="1"/>
</dbReference>